<gene>
    <name evidence="2" type="ORF">STURON_00960</name>
</gene>
<dbReference type="AlphaFoldDB" id="A0A0K1P7C4"/>
<dbReference type="Proteomes" id="UP000067243">
    <property type="component" value="Chromosome"/>
</dbReference>
<dbReference type="OrthoDB" id="391379at2"/>
<evidence type="ECO:0000313" key="3">
    <source>
        <dbReference type="Proteomes" id="UP000067243"/>
    </source>
</evidence>
<organism evidence="2 3">
    <name type="scientific">Spiroplasma turonicum</name>
    <dbReference type="NCBI Taxonomy" id="216946"/>
    <lineage>
        <taxon>Bacteria</taxon>
        <taxon>Bacillati</taxon>
        <taxon>Mycoplasmatota</taxon>
        <taxon>Mollicutes</taxon>
        <taxon>Entomoplasmatales</taxon>
        <taxon>Spiroplasmataceae</taxon>
        <taxon>Spiroplasma</taxon>
    </lineage>
</organism>
<accession>A0A0K1P7C4</accession>
<reference evidence="2 3" key="1">
    <citation type="journal article" date="2015" name="Genome Announc.">
        <title>Complete Genome Sequence of Spiroplasma turonicum Strain Tab4cT, a Parasite of a Horse Fly, Haematopota sp. (Diptera: Tabanidae).</title>
        <authorList>
            <person name="Davis R.E."/>
            <person name="Shao J."/>
            <person name="Zhao Y."/>
            <person name="Gasparich G.E."/>
            <person name="Gaynor B.J."/>
            <person name="Donofrio N."/>
        </authorList>
    </citation>
    <scope>NUCLEOTIDE SEQUENCE [LARGE SCALE GENOMIC DNA]</scope>
    <source>
        <strain evidence="2 3">Tab4c</strain>
    </source>
</reference>
<dbReference type="EMBL" id="CP012328">
    <property type="protein sequence ID" value="AKU80206.1"/>
    <property type="molecule type" value="Genomic_DNA"/>
</dbReference>
<feature type="signal peptide" evidence="1">
    <location>
        <begin position="1"/>
        <end position="21"/>
    </location>
</feature>
<keyword evidence="1" id="KW-0732">Signal</keyword>
<keyword evidence="3" id="KW-1185">Reference proteome</keyword>
<proteinExistence type="predicted"/>
<name>A0A0K1P7C4_9MOLU</name>
<evidence type="ECO:0000256" key="1">
    <source>
        <dbReference type="SAM" id="SignalP"/>
    </source>
</evidence>
<dbReference type="PATRIC" id="fig|216946.3.peg.993"/>
<dbReference type="PROSITE" id="PS51257">
    <property type="entry name" value="PROKAR_LIPOPROTEIN"/>
    <property type="match status" value="1"/>
</dbReference>
<evidence type="ECO:0008006" key="4">
    <source>
        <dbReference type="Google" id="ProtNLM"/>
    </source>
</evidence>
<protein>
    <recommendedName>
        <fullName evidence="4">Lipoprotein</fullName>
    </recommendedName>
</protein>
<dbReference type="KEGG" id="stur:STURON_00960"/>
<feature type="chain" id="PRO_5009779631" description="Lipoprotein" evidence="1">
    <location>
        <begin position="22"/>
        <end position="299"/>
    </location>
</feature>
<sequence>MKKFLLPLLSLPISSSTIGFAISCNSTNKVNLSTLEYTDIGDIYGVEELPTIKTIIKKYFENINKSLFSLLDVKFVGEPSKVQATIEASDDSNLVYGTVTFNYNYTVKKPYFTESVHRQEIEVGKKSSFAVKVGNGDDITSIDCEINDERDKKTIKINSIEKMEYDNNIFLVRYEAIGYLAKNKDSEKFNYISNILVKYKNAEMNVEINCMRINLGNVEYAGALNATWEESEENNPETLSKVLVQWNIKNPDVFLTENDVELYNDYSNNKTIHILKSTYNLNSKYMGDVLVRFNYPNDK</sequence>
<dbReference type="RefSeq" id="WP_075048767.1">
    <property type="nucleotide sequence ID" value="NZ_CP012328.1"/>
</dbReference>
<evidence type="ECO:0000313" key="2">
    <source>
        <dbReference type="EMBL" id="AKU80206.1"/>
    </source>
</evidence>